<dbReference type="RefSeq" id="WP_146647777.1">
    <property type="nucleotide sequence ID" value="NZ_CP012333.1"/>
</dbReference>
<accession>A0A0K1PSI4</accession>
<feature type="region of interest" description="Disordered" evidence="1">
    <location>
        <begin position="23"/>
        <end position="68"/>
    </location>
</feature>
<evidence type="ECO:0008006" key="5">
    <source>
        <dbReference type="Google" id="ProtNLM"/>
    </source>
</evidence>
<dbReference type="OrthoDB" id="581131at2"/>
<evidence type="ECO:0000256" key="2">
    <source>
        <dbReference type="SAM" id="SignalP"/>
    </source>
</evidence>
<evidence type="ECO:0000313" key="3">
    <source>
        <dbReference type="EMBL" id="AKU96498.1"/>
    </source>
</evidence>
<dbReference type="PROSITE" id="PS51257">
    <property type="entry name" value="PROKAR_LIPOPROTEIN"/>
    <property type="match status" value="1"/>
</dbReference>
<organism evidence="3 4">
    <name type="scientific">Labilithrix luteola</name>
    <dbReference type="NCBI Taxonomy" id="1391654"/>
    <lineage>
        <taxon>Bacteria</taxon>
        <taxon>Pseudomonadati</taxon>
        <taxon>Myxococcota</taxon>
        <taxon>Polyangia</taxon>
        <taxon>Polyangiales</taxon>
        <taxon>Labilitrichaceae</taxon>
        <taxon>Labilithrix</taxon>
    </lineage>
</organism>
<dbReference type="InterPro" id="IPR015943">
    <property type="entry name" value="WD40/YVTN_repeat-like_dom_sf"/>
</dbReference>
<reference evidence="3 4" key="1">
    <citation type="submission" date="2015-08" db="EMBL/GenBank/DDBJ databases">
        <authorList>
            <person name="Babu N.S."/>
            <person name="Beckwith C.J."/>
            <person name="Beseler K.G."/>
            <person name="Brison A."/>
            <person name="Carone J.V."/>
            <person name="Caskin T.P."/>
            <person name="Diamond M."/>
            <person name="Durham M.E."/>
            <person name="Foxe J.M."/>
            <person name="Go M."/>
            <person name="Henderson B.A."/>
            <person name="Jones I.B."/>
            <person name="McGettigan J.A."/>
            <person name="Micheletti S.J."/>
            <person name="Nasrallah M.E."/>
            <person name="Ortiz D."/>
            <person name="Piller C.R."/>
            <person name="Privatt S.R."/>
            <person name="Schneider S.L."/>
            <person name="Sharp S."/>
            <person name="Smith T.C."/>
            <person name="Stanton J.D."/>
            <person name="Ullery H.E."/>
            <person name="Wilson R.J."/>
            <person name="Serrano M.G."/>
            <person name="Buck G."/>
            <person name="Lee V."/>
            <person name="Wang Y."/>
            <person name="Carvalho R."/>
            <person name="Voegtly L."/>
            <person name="Shi R."/>
            <person name="Duckworth R."/>
            <person name="Johnson A."/>
            <person name="Loviza R."/>
            <person name="Walstead R."/>
            <person name="Shah Z."/>
            <person name="Kiflezghi M."/>
            <person name="Wade K."/>
            <person name="Ball S.L."/>
            <person name="Bradley K.W."/>
            <person name="Asai D.J."/>
            <person name="Bowman C.A."/>
            <person name="Russell D.A."/>
            <person name="Pope W.H."/>
            <person name="Jacobs-Sera D."/>
            <person name="Hendrix R.W."/>
            <person name="Hatfull G.F."/>
        </authorList>
    </citation>
    <scope>NUCLEOTIDE SEQUENCE [LARGE SCALE GENOMIC DNA]</scope>
    <source>
        <strain evidence="3 4">DSM 27648</strain>
    </source>
</reference>
<dbReference type="KEGG" id="llu:AKJ09_03162"/>
<keyword evidence="2" id="KW-0732">Signal</keyword>
<sequence length="451" mass="47891">MRVRTIGLLALVGVSVAACAGGGSDGGRAPAAKHAAASGESLPQLPPPGARDNYAPAGGEGAQPPAFAAVDGPDAALTPIDKALHERAREAARSGRLHEAKRLLGHLAFSYPEHEVLIAQYNAVGAKIDGAQAGAKAGLEAIVLRTPAAPPPVYTLARRAVLPDAAIPKIVKRSQTKNQITDNEAWFQKNDLRTREYFVETPGDMLWAPGILSTKIVADLKGSFVYVEHEVSHRFKEETLPLEVPPAYGSLRLTHAIDAAPYLVAIYGDRVVAVLDAAKKVTALFDLVNFRLPPADKAGKAVVGSASLTTSEGTKRADITVDTHSVVLDLLYAFAADGVLYVEHAMNGYTKEAKGQTGYITALDLATGDMLWRSAPLVARSYNFAVVEGGIVCGFGFTAEPRFMHVLDRATGATVQTVQTSTTPDEIIPKGNAIYVRGYDSDFIFDVKLAR</sequence>
<feature type="signal peptide" evidence="2">
    <location>
        <begin position="1"/>
        <end position="20"/>
    </location>
</feature>
<keyword evidence="4" id="KW-1185">Reference proteome</keyword>
<proteinExistence type="predicted"/>
<gene>
    <name evidence="3" type="ORF">AKJ09_03162</name>
</gene>
<dbReference type="InterPro" id="IPR011047">
    <property type="entry name" value="Quinoprotein_ADH-like_sf"/>
</dbReference>
<dbReference type="Proteomes" id="UP000064967">
    <property type="component" value="Chromosome"/>
</dbReference>
<dbReference type="AlphaFoldDB" id="A0A0K1PSI4"/>
<protein>
    <recommendedName>
        <fullName evidence="5">Lipoprotein</fullName>
    </recommendedName>
</protein>
<dbReference type="EMBL" id="CP012333">
    <property type="protein sequence ID" value="AKU96498.1"/>
    <property type="molecule type" value="Genomic_DNA"/>
</dbReference>
<evidence type="ECO:0000256" key="1">
    <source>
        <dbReference type="SAM" id="MobiDB-lite"/>
    </source>
</evidence>
<name>A0A0K1PSI4_9BACT</name>
<feature type="compositionally biased region" description="Low complexity" evidence="1">
    <location>
        <begin position="27"/>
        <end position="37"/>
    </location>
</feature>
<dbReference type="Gene3D" id="2.130.10.10">
    <property type="entry name" value="YVTN repeat-like/Quinoprotein amine dehydrogenase"/>
    <property type="match status" value="1"/>
</dbReference>
<dbReference type="STRING" id="1391654.AKJ09_03162"/>
<dbReference type="SUPFAM" id="SSF50998">
    <property type="entry name" value="Quinoprotein alcohol dehydrogenase-like"/>
    <property type="match status" value="1"/>
</dbReference>
<feature type="chain" id="PRO_5005465926" description="Lipoprotein" evidence="2">
    <location>
        <begin position="21"/>
        <end position="451"/>
    </location>
</feature>
<evidence type="ECO:0000313" key="4">
    <source>
        <dbReference type="Proteomes" id="UP000064967"/>
    </source>
</evidence>